<reference evidence="1" key="1">
    <citation type="journal article" date="2014" name="Front. Microbiol.">
        <title>High frequency of phylogenetically diverse reductive dehalogenase-homologous genes in deep subseafloor sedimentary metagenomes.</title>
        <authorList>
            <person name="Kawai M."/>
            <person name="Futagami T."/>
            <person name="Toyoda A."/>
            <person name="Takaki Y."/>
            <person name="Nishi S."/>
            <person name="Hori S."/>
            <person name="Arai W."/>
            <person name="Tsubouchi T."/>
            <person name="Morono Y."/>
            <person name="Uchiyama I."/>
            <person name="Ito T."/>
            <person name="Fujiyama A."/>
            <person name="Inagaki F."/>
            <person name="Takami H."/>
        </authorList>
    </citation>
    <scope>NUCLEOTIDE SEQUENCE</scope>
    <source>
        <strain evidence="1">Expedition CK06-06</strain>
    </source>
</reference>
<dbReference type="Gene3D" id="3.20.20.140">
    <property type="entry name" value="Metal-dependent hydrolases"/>
    <property type="match status" value="1"/>
</dbReference>
<organism evidence="1">
    <name type="scientific">marine sediment metagenome</name>
    <dbReference type="NCBI Taxonomy" id="412755"/>
    <lineage>
        <taxon>unclassified sequences</taxon>
        <taxon>metagenomes</taxon>
        <taxon>ecological metagenomes</taxon>
    </lineage>
</organism>
<proteinExistence type="predicted"/>
<gene>
    <name evidence="1" type="ORF">S06H3_50615</name>
</gene>
<comment type="caution">
    <text evidence="1">The sequence shown here is derived from an EMBL/GenBank/DDBJ whole genome shotgun (WGS) entry which is preliminary data.</text>
</comment>
<name>X1PNQ9_9ZZZZ</name>
<protein>
    <recommendedName>
        <fullName evidence="2">Amidohydrolase-related domain-containing protein</fullName>
    </recommendedName>
</protein>
<evidence type="ECO:0008006" key="2">
    <source>
        <dbReference type="Google" id="ProtNLM"/>
    </source>
</evidence>
<accession>X1PNQ9</accession>
<sequence length="156" mass="17452">MQIGKIRAIDVHVHIGRYGGMHTPKFSVELLSGSAEFIIRQAYLANTEISVIAPYEALRGNNPVEANKNTSELVARREGLLQWIVINPKQPESFDQALDLLKLPKSVGIKVHSEDHNYQIAEYGERIFQFAAEHHAILAINSGERESTPEFFAQSA</sequence>
<feature type="non-terminal residue" evidence="1">
    <location>
        <position position="156"/>
    </location>
</feature>
<dbReference type="AlphaFoldDB" id="X1PNQ9"/>
<dbReference type="EMBL" id="BARV01032062">
    <property type="protein sequence ID" value="GAI32504.1"/>
    <property type="molecule type" value="Genomic_DNA"/>
</dbReference>
<evidence type="ECO:0000313" key="1">
    <source>
        <dbReference type="EMBL" id="GAI32504.1"/>
    </source>
</evidence>